<accession>A0A174T2J7</accession>
<proteinExistence type="predicted"/>
<organism evidence="1 2">
    <name type="scientific">Bacteroides caccae</name>
    <dbReference type="NCBI Taxonomy" id="47678"/>
    <lineage>
        <taxon>Bacteria</taxon>
        <taxon>Pseudomonadati</taxon>
        <taxon>Bacteroidota</taxon>
        <taxon>Bacteroidia</taxon>
        <taxon>Bacteroidales</taxon>
        <taxon>Bacteroidaceae</taxon>
        <taxon>Bacteroides</taxon>
    </lineage>
</organism>
<name>A0A174T2J7_9BACE</name>
<dbReference type="AlphaFoldDB" id="A0A174T2J7"/>
<protein>
    <submittedName>
        <fullName evidence="1">Uncharacterized protein</fullName>
    </submittedName>
</protein>
<reference evidence="1 2" key="1">
    <citation type="submission" date="2015-09" db="EMBL/GenBank/DDBJ databases">
        <authorList>
            <consortium name="Pathogen Informatics"/>
        </authorList>
    </citation>
    <scope>NUCLEOTIDE SEQUENCE [LARGE SCALE GENOMIC DNA]</scope>
    <source>
        <strain evidence="1 2">2789STDY5834880</strain>
    </source>
</reference>
<dbReference type="Proteomes" id="UP000095657">
    <property type="component" value="Unassembled WGS sequence"/>
</dbReference>
<evidence type="ECO:0000313" key="1">
    <source>
        <dbReference type="EMBL" id="CUQ02771.1"/>
    </source>
</evidence>
<evidence type="ECO:0000313" key="2">
    <source>
        <dbReference type="Proteomes" id="UP000095657"/>
    </source>
</evidence>
<dbReference type="EMBL" id="CZAI01000010">
    <property type="protein sequence ID" value="CUQ02771.1"/>
    <property type="molecule type" value="Genomic_DNA"/>
</dbReference>
<sequence length="42" mass="4991">MNNRKENEQSCIVMNKKEGTSCITTHLPVFQRKIYTTNQKIY</sequence>
<gene>
    <name evidence="1" type="ORF">ERS852494_03745</name>
</gene>
<dbReference type="STRING" id="47678.ERS852494_03745"/>